<sequence length="124" mass="14025">MQEPAPNLASKQTKMKSKSSLLFFYILQQNLLFNGYKNGVATKSSLQCILFNGSLFQGRSLLFFDILQQNLLNGCNNGMTAKSSLHSLQRFSLSQCCKIFHFRYNKMIKGAQQCKNCSKILGLQ</sequence>
<protein>
    <submittedName>
        <fullName evidence="1">Uncharacterized protein</fullName>
    </submittedName>
</protein>
<comment type="caution">
    <text evidence="1">The sequence shown here is derived from an EMBL/GenBank/DDBJ whole genome shotgun (WGS) entry which is preliminary data.</text>
</comment>
<keyword evidence="2" id="KW-1185">Reference proteome</keyword>
<name>A0A822YKA4_NELNU</name>
<dbReference type="AlphaFoldDB" id="A0A822YKA4"/>
<gene>
    <name evidence="1" type="ORF">HUJ06_011793</name>
</gene>
<dbReference type="Proteomes" id="UP000607653">
    <property type="component" value="Unassembled WGS sequence"/>
</dbReference>
<proteinExistence type="predicted"/>
<evidence type="ECO:0000313" key="2">
    <source>
        <dbReference type="Proteomes" id="UP000607653"/>
    </source>
</evidence>
<organism evidence="1 2">
    <name type="scientific">Nelumbo nucifera</name>
    <name type="common">Sacred lotus</name>
    <dbReference type="NCBI Taxonomy" id="4432"/>
    <lineage>
        <taxon>Eukaryota</taxon>
        <taxon>Viridiplantae</taxon>
        <taxon>Streptophyta</taxon>
        <taxon>Embryophyta</taxon>
        <taxon>Tracheophyta</taxon>
        <taxon>Spermatophyta</taxon>
        <taxon>Magnoliopsida</taxon>
        <taxon>Proteales</taxon>
        <taxon>Nelumbonaceae</taxon>
        <taxon>Nelumbo</taxon>
    </lineage>
</organism>
<accession>A0A822YKA4</accession>
<dbReference type="EMBL" id="DUZY01000003">
    <property type="protein sequence ID" value="DAD32942.1"/>
    <property type="molecule type" value="Genomic_DNA"/>
</dbReference>
<evidence type="ECO:0000313" key="1">
    <source>
        <dbReference type="EMBL" id="DAD32942.1"/>
    </source>
</evidence>
<reference evidence="1 2" key="1">
    <citation type="journal article" date="2020" name="Mol. Biol. Evol.">
        <title>Distinct Expression and Methylation Patterns for Genes with Different Fates following a Single Whole-Genome Duplication in Flowering Plants.</title>
        <authorList>
            <person name="Shi T."/>
            <person name="Rahmani R.S."/>
            <person name="Gugger P.F."/>
            <person name="Wang M."/>
            <person name="Li H."/>
            <person name="Zhang Y."/>
            <person name="Li Z."/>
            <person name="Wang Q."/>
            <person name="Van de Peer Y."/>
            <person name="Marchal K."/>
            <person name="Chen J."/>
        </authorList>
    </citation>
    <scope>NUCLEOTIDE SEQUENCE [LARGE SCALE GENOMIC DNA]</scope>
    <source>
        <tissue evidence="1">Leaf</tissue>
    </source>
</reference>